<dbReference type="AlphaFoldDB" id="A0A9D6UYQ4"/>
<proteinExistence type="predicted"/>
<sequence>MSGRATFGRRGIRSAAVLAVLAAMMLGPDVSMSIGTPVPGYSGWTYSVSGGYNWYFYNDLGRFAYQNSTGVWYNFDRYGGNNWRTLSAAGTSSSYLFDGAKHDLLNGWRYAYDSNGQTGIWLRSTGGRFAYNYSTGRWSEYDPLGVGGVWWQTLSAQCRSVIFVGRGALTDLGNGFGFVYDYTNDTGLWAFSGAGRYGYNYTKRQWYDYTVNGWAPLSRTGQRSSAFIGNGTSYQFGAEDWFIGHDNWYGWSSGGHEACTYDFTVGQWMFWLTDHWSETPNTLPFQNQDCRYLYDSTFVVSGLRLDTGGYAPVARHELASFAIDYSTGTPVFVGSWRIHNTGADNRWSGGDLNVAWGNTWCDSGGVFPEYDVSASYGEFTKEDVIFFAADFGDMFIGFTAMVDWMTLVRDYYGKQIRTVQVAARSDPDYWFMGEPIIPELYSDLQADWQRWGGLMTSDGQIVSLQGFAGNHTTMLNDIARWSGCDIYANTNDSWTSWSWLVLGSVQGNELVWNYNYNNVTWYDNSQTSIQRFFEYTTTGLQDYRWLFSL</sequence>
<comment type="caution">
    <text evidence="1">The sequence shown here is derived from an EMBL/GenBank/DDBJ whole genome shotgun (WGS) entry which is preliminary data.</text>
</comment>
<reference evidence="1" key="1">
    <citation type="submission" date="2020-07" db="EMBL/GenBank/DDBJ databases">
        <title>Huge and variable diversity of episymbiotic CPR bacteria and DPANN archaea in groundwater ecosystems.</title>
        <authorList>
            <person name="He C.Y."/>
            <person name="Keren R."/>
            <person name="Whittaker M."/>
            <person name="Farag I.F."/>
            <person name="Doudna J."/>
            <person name="Cate J.H.D."/>
            <person name="Banfield J.F."/>
        </authorList>
    </citation>
    <scope>NUCLEOTIDE SEQUENCE</scope>
    <source>
        <strain evidence="1">NC_groundwater_1664_Pr3_B-0.1um_52_9</strain>
    </source>
</reference>
<evidence type="ECO:0000313" key="1">
    <source>
        <dbReference type="EMBL" id="MBI5248855.1"/>
    </source>
</evidence>
<accession>A0A9D6UYQ4</accession>
<name>A0A9D6UYQ4_9BACT</name>
<dbReference type="Proteomes" id="UP000807825">
    <property type="component" value="Unassembled WGS sequence"/>
</dbReference>
<organism evidence="1 2">
    <name type="scientific">Desulfomonile tiedjei</name>
    <dbReference type="NCBI Taxonomy" id="2358"/>
    <lineage>
        <taxon>Bacteria</taxon>
        <taxon>Pseudomonadati</taxon>
        <taxon>Thermodesulfobacteriota</taxon>
        <taxon>Desulfomonilia</taxon>
        <taxon>Desulfomonilales</taxon>
        <taxon>Desulfomonilaceae</taxon>
        <taxon>Desulfomonile</taxon>
    </lineage>
</organism>
<evidence type="ECO:0000313" key="2">
    <source>
        <dbReference type="Proteomes" id="UP000807825"/>
    </source>
</evidence>
<dbReference type="EMBL" id="JACRDE010000150">
    <property type="protein sequence ID" value="MBI5248855.1"/>
    <property type="molecule type" value="Genomic_DNA"/>
</dbReference>
<gene>
    <name evidence="1" type="ORF">HY912_05115</name>
</gene>
<protein>
    <submittedName>
        <fullName evidence="1">Uncharacterized protein</fullName>
    </submittedName>
</protein>